<proteinExistence type="predicted"/>
<evidence type="ECO:0000313" key="1">
    <source>
        <dbReference type="EMBL" id="QHT99902.1"/>
    </source>
</evidence>
<reference evidence="1" key="1">
    <citation type="journal article" date="2020" name="Nature">
        <title>Giant virus diversity and host interactions through global metagenomics.</title>
        <authorList>
            <person name="Schulz F."/>
            <person name="Roux S."/>
            <person name="Paez-Espino D."/>
            <person name="Jungbluth S."/>
            <person name="Walsh D.A."/>
            <person name="Denef V.J."/>
            <person name="McMahon K.D."/>
            <person name="Konstantinidis K.T."/>
            <person name="Eloe-Fadrosh E.A."/>
            <person name="Kyrpides N.C."/>
            <person name="Woyke T."/>
        </authorList>
    </citation>
    <scope>NUCLEOTIDE SEQUENCE</scope>
    <source>
        <strain evidence="1">GVMAG-M-3300025778-1</strain>
    </source>
</reference>
<organism evidence="1">
    <name type="scientific">viral metagenome</name>
    <dbReference type="NCBI Taxonomy" id="1070528"/>
    <lineage>
        <taxon>unclassified sequences</taxon>
        <taxon>metagenomes</taxon>
        <taxon>organismal metagenomes</taxon>
    </lineage>
</organism>
<accession>A0A6C0J3K5</accession>
<protein>
    <recommendedName>
        <fullName evidence="2">Sugar O-methyltransferase</fullName>
    </recommendedName>
</protein>
<name>A0A6C0J3K5_9ZZZZ</name>
<dbReference type="InterPro" id="IPR030807">
    <property type="entry name" value="Methyltran_NanM"/>
</dbReference>
<sequence length="242" mass="27725">MSDSVYDNYTNYVHKICTDKNIRGFKSHPDYNYVLEHVLESQGRAYFDLLVQVFPIDVIRAFCVKNDSVGNPRCTMYDGLVVSPTSLRYLYHAHLILTHLKKSDTRAVVEIGGGYGGLYLAIDFLQSRYNVSIESYTIIDLPDPSMLQQYFLSSFSTTIPKHFLTSDNYGVEVGEPVFLVSCYCFSEIAKNHQEGYIRELIPKVTGGFIAWNHIPVYNFGFDGMDVQDEVPNTSYQNKYVYF</sequence>
<evidence type="ECO:0008006" key="2">
    <source>
        <dbReference type="Google" id="ProtNLM"/>
    </source>
</evidence>
<dbReference type="NCBIfam" id="TIGR04371">
    <property type="entry name" value="methyltran_NanM"/>
    <property type="match status" value="1"/>
</dbReference>
<dbReference type="EMBL" id="MN740318">
    <property type="protein sequence ID" value="QHT99902.1"/>
    <property type="molecule type" value="Genomic_DNA"/>
</dbReference>
<dbReference type="AlphaFoldDB" id="A0A6C0J3K5"/>